<proteinExistence type="predicted"/>
<accession>A0ACA9MQT3</accession>
<gene>
    <name evidence="1" type="ORF">SCALOS_LOCUS7185</name>
</gene>
<organism evidence="1 2">
    <name type="scientific">Scutellospora calospora</name>
    <dbReference type="NCBI Taxonomy" id="85575"/>
    <lineage>
        <taxon>Eukaryota</taxon>
        <taxon>Fungi</taxon>
        <taxon>Fungi incertae sedis</taxon>
        <taxon>Mucoromycota</taxon>
        <taxon>Glomeromycotina</taxon>
        <taxon>Glomeromycetes</taxon>
        <taxon>Diversisporales</taxon>
        <taxon>Gigasporaceae</taxon>
        <taxon>Scutellospora</taxon>
    </lineage>
</organism>
<feature type="non-terminal residue" evidence="1">
    <location>
        <position position="205"/>
    </location>
</feature>
<protein>
    <submittedName>
        <fullName evidence="1">10227_t:CDS:1</fullName>
    </submittedName>
</protein>
<dbReference type="EMBL" id="CAJVPM010015487">
    <property type="protein sequence ID" value="CAG8608187.1"/>
    <property type="molecule type" value="Genomic_DNA"/>
</dbReference>
<feature type="non-terminal residue" evidence="1">
    <location>
        <position position="1"/>
    </location>
</feature>
<dbReference type="Proteomes" id="UP000789860">
    <property type="component" value="Unassembled WGS sequence"/>
</dbReference>
<reference evidence="1" key="1">
    <citation type="submission" date="2021-06" db="EMBL/GenBank/DDBJ databases">
        <authorList>
            <person name="Kallberg Y."/>
            <person name="Tangrot J."/>
            <person name="Rosling A."/>
        </authorList>
    </citation>
    <scope>NUCLEOTIDE SEQUENCE</scope>
    <source>
        <strain evidence="1">AU212A</strain>
    </source>
</reference>
<keyword evidence="2" id="KW-1185">Reference proteome</keyword>
<evidence type="ECO:0000313" key="1">
    <source>
        <dbReference type="EMBL" id="CAG8608187.1"/>
    </source>
</evidence>
<name>A0ACA9MQT3_9GLOM</name>
<evidence type="ECO:0000313" key="2">
    <source>
        <dbReference type="Proteomes" id="UP000789860"/>
    </source>
</evidence>
<sequence>SSKTVVTLKLLQSTFNQPKAIYFIKMDDDFVRSESTDMALVGVVDGFWTISTRDYADSYSSPETALLKLSNPVLNISTTINQSQFFSQFLSQLAQITPVSLSRLSIPSNFKIPSNISIQGGLIIPILIGTETNGEVRSAKVISDLNTLVRNHDISPVGMMNLTAGIDKNYGVQWNFTYSETANLWLWWISFINVFIEDLGQLVVQ</sequence>
<comment type="caution">
    <text evidence="1">The sequence shown here is derived from an EMBL/GenBank/DDBJ whole genome shotgun (WGS) entry which is preliminary data.</text>
</comment>